<comment type="subcellular location">
    <subcellularLocation>
        <location evidence="1">Nucleus</location>
    </subcellularLocation>
</comment>
<dbReference type="PANTHER" id="PTHR46239">
    <property type="entry name" value="DNA REPAIR PROTEIN RAD51 HOMOLOG 3 RAD51C"/>
    <property type="match status" value="1"/>
</dbReference>
<dbReference type="CDD" id="cd19492">
    <property type="entry name" value="Rad51C"/>
    <property type="match status" value="1"/>
</dbReference>
<organism evidence="9 10">
    <name type="scientific">Denticeps clupeoides</name>
    <name type="common">denticle herring</name>
    <dbReference type="NCBI Taxonomy" id="299321"/>
    <lineage>
        <taxon>Eukaryota</taxon>
        <taxon>Metazoa</taxon>
        <taxon>Chordata</taxon>
        <taxon>Craniata</taxon>
        <taxon>Vertebrata</taxon>
        <taxon>Euteleostomi</taxon>
        <taxon>Actinopterygii</taxon>
        <taxon>Neopterygii</taxon>
        <taxon>Teleostei</taxon>
        <taxon>Clupei</taxon>
        <taxon>Clupeiformes</taxon>
        <taxon>Denticipitoidei</taxon>
        <taxon>Denticipitidae</taxon>
        <taxon>Denticeps</taxon>
    </lineage>
</organism>
<dbReference type="GO" id="GO:0005524">
    <property type="term" value="F:ATP binding"/>
    <property type="evidence" value="ECO:0007669"/>
    <property type="project" value="UniProtKB-KW"/>
</dbReference>
<dbReference type="InterPro" id="IPR013632">
    <property type="entry name" value="Rad51_C"/>
</dbReference>
<evidence type="ECO:0000256" key="4">
    <source>
        <dbReference type="ARBA" id="ARBA00022840"/>
    </source>
</evidence>
<dbReference type="Pfam" id="PF08423">
    <property type="entry name" value="Rad51"/>
    <property type="match status" value="1"/>
</dbReference>
<dbReference type="GO" id="GO:0033063">
    <property type="term" value="C:Rad51B-Rad51C-Rad51D-XRCC2 complex"/>
    <property type="evidence" value="ECO:0007669"/>
    <property type="project" value="TreeGrafter"/>
</dbReference>
<dbReference type="SUPFAM" id="SSF52540">
    <property type="entry name" value="P-loop containing nucleoside triphosphate hydrolases"/>
    <property type="match status" value="1"/>
</dbReference>
<keyword evidence="5" id="KW-0234">DNA repair</keyword>
<keyword evidence="6" id="KW-0539">Nucleus</keyword>
<evidence type="ECO:0000256" key="1">
    <source>
        <dbReference type="ARBA" id="ARBA00004123"/>
    </source>
</evidence>
<proteinExistence type="predicted"/>
<dbReference type="PANTHER" id="PTHR46239:SF1">
    <property type="entry name" value="DNA REPAIR PROTEIN RAD51 HOMOLOG 3"/>
    <property type="match status" value="1"/>
</dbReference>
<dbReference type="InterPro" id="IPR027417">
    <property type="entry name" value="P-loop_NTPase"/>
</dbReference>
<dbReference type="GO" id="GO:0008821">
    <property type="term" value="F:crossover junction DNA endonuclease activity"/>
    <property type="evidence" value="ECO:0007669"/>
    <property type="project" value="TreeGrafter"/>
</dbReference>
<dbReference type="SUPFAM" id="SSF47794">
    <property type="entry name" value="Rad51 N-terminal domain-like"/>
    <property type="match status" value="1"/>
</dbReference>
<dbReference type="Proteomes" id="UP000694580">
    <property type="component" value="Unplaced"/>
</dbReference>
<feature type="domain" description="RecA family profile 1" evidence="8">
    <location>
        <begin position="92"/>
        <end position="280"/>
    </location>
</feature>
<dbReference type="GeneTree" id="ENSGT00940000156805"/>
<evidence type="ECO:0000256" key="6">
    <source>
        <dbReference type="ARBA" id="ARBA00023242"/>
    </source>
</evidence>
<keyword evidence="2" id="KW-0547">Nucleotide-binding</keyword>
<reference evidence="9" key="2">
    <citation type="submission" date="2025-09" db="UniProtKB">
        <authorList>
            <consortium name="Ensembl"/>
        </authorList>
    </citation>
    <scope>IDENTIFICATION</scope>
</reference>
<keyword evidence="10" id="KW-1185">Reference proteome</keyword>
<protein>
    <recommendedName>
        <fullName evidence="7">DNA repair protein RAD51 homolog 3</fullName>
    </recommendedName>
</protein>
<evidence type="ECO:0000313" key="9">
    <source>
        <dbReference type="Ensembl" id="ENSDCDP00010022388.1"/>
    </source>
</evidence>
<dbReference type="Ensembl" id="ENSDCDT00010026682.1">
    <property type="protein sequence ID" value="ENSDCDP00010022388.1"/>
    <property type="gene ID" value="ENSDCDG00010013136.1"/>
</dbReference>
<dbReference type="Gene3D" id="3.40.50.300">
    <property type="entry name" value="P-loop containing nucleotide triphosphate hydrolases"/>
    <property type="match status" value="1"/>
</dbReference>
<dbReference type="PROSITE" id="PS50162">
    <property type="entry name" value="RECA_2"/>
    <property type="match status" value="1"/>
</dbReference>
<evidence type="ECO:0000256" key="5">
    <source>
        <dbReference type="ARBA" id="ARBA00023204"/>
    </source>
</evidence>
<sequence length="394" mass="43423">VSCISPQRVMLRTVASSSLAPSVKAKLIRAGFCSVADLQELRPGQLSKEVGVSQEEAAEILKTLHTDALPVNDGGLVARGVTALELLQREQAQGSIVTFCSALDSALGGGVPVGKTMEVCGPPGVGKTQLCIQLAVDVQIPMCFGGLKGQSLYIDTEGSFMVERVVDVARAAVEHCSLLAEDAGNRRKAMKEFTVEKILSCLFLMRCHDYVKLLAQSYLLPSFLSEHPEVRLIVIDSIAYPFRRDFEDFSHRTRLLNALAQHLNQLATQHNVAIVLTNQMTTKVWNGQSKMVPALGESWGHAAAQRLILYWEGARSSCSMTVTDKVRERERERENRECSEPRPNKWLVELEESFCPHLTCVLLYRLAVLSKSSRPDGGHCCHTRSLWSAHTPTP</sequence>
<evidence type="ECO:0000256" key="2">
    <source>
        <dbReference type="ARBA" id="ARBA00022741"/>
    </source>
</evidence>
<evidence type="ECO:0000256" key="7">
    <source>
        <dbReference type="ARBA" id="ARBA00040674"/>
    </source>
</evidence>
<dbReference type="GO" id="GO:0033065">
    <property type="term" value="C:Rad51C-XRCC3 complex"/>
    <property type="evidence" value="ECO:0007669"/>
    <property type="project" value="TreeGrafter"/>
</dbReference>
<dbReference type="GO" id="GO:0140664">
    <property type="term" value="F:ATP-dependent DNA damage sensor activity"/>
    <property type="evidence" value="ECO:0007669"/>
    <property type="project" value="InterPro"/>
</dbReference>
<keyword evidence="4" id="KW-0067">ATP-binding</keyword>
<accession>A0AAY4BNA3</accession>
<dbReference type="GO" id="GO:0000400">
    <property type="term" value="F:four-way junction DNA binding"/>
    <property type="evidence" value="ECO:0007669"/>
    <property type="project" value="TreeGrafter"/>
</dbReference>
<gene>
    <name evidence="9" type="primary">RAD51C</name>
</gene>
<dbReference type="InterPro" id="IPR010995">
    <property type="entry name" value="DNA_repair_Rad51/TF_NusA_a-hlx"/>
</dbReference>
<name>A0AAY4BNA3_9TELE</name>
<reference evidence="9" key="1">
    <citation type="submission" date="2025-08" db="UniProtKB">
        <authorList>
            <consortium name="Ensembl"/>
        </authorList>
    </citation>
    <scope>IDENTIFICATION</scope>
</reference>
<dbReference type="GO" id="GO:0005657">
    <property type="term" value="C:replication fork"/>
    <property type="evidence" value="ECO:0007669"/>
    <property type="project" value="TreeGrafter"/>
</dbReference>
<dbReference type="GO" id="GO:0000707">
    <property type="term" value="P:meiotic DNA recombinase assembly"/>
    <property type="evidence" value="ECO:0007669"/>
    <property type="project" value="TreeGrafter"/>
</dbReference>
<evidence type="ECO:0000259" key="8">
    <source>
        <dbReference type="PROSITE" id="PS50162"/>
    </source>
</evidence>
<dbReference type="InterPro" id="IPR020588">
    <property type="entry name" value="RecA_ATP-bd"/>
</dbReference>
<dbReference type="GO" id="GO:0007131">
    <property type="term" value="P:reciprocal meiotic recombination"/>
    <property type="evidence" value="ECO:0007669"/>
    <property type="project" value="TreeGrafter"/>
</dbReference>
<evidence type="ECO:0000256" key="3">
    <source>
        <dbReference type="ARBA" id="ARBA00022763"/>
    </source>
</evidence>
<dbReference type="InterPro" id="IPR052093">
    <property type="entry name" value="HR_Repair_Mediator"/>
</dbReference>
<dbReference type="AlphaFoldDB" id="A0AAY4BNA3"/>
<evidence type="ECO:0000313" key="10">
    <source>
        <dbReference type="Proteomes" id="UP000694580"/>
    </source>
</evidence>
<keyword evidence="3" id="KW-0227">DNA damage</keyword>